<dbReference type="EMBL" id="CP121308">
    <property type="protein sequence ID" value="WFP89830.1"/>
    <property type="molecule type" value="Genomic_DNA"/>
</dbReference>
<name>A0ABY8HE62_ENSAD</name>
<evidence type="ECO:0000313" key="3">
    <source>
        <dbReference type="Proteomes" id="UP001214094"/>
    </source>
</evidence>
<dbReference type="Proteomes" id="UP001214094">
    <property type="component" value="Chromosome"/>
</dbReference>
<evidence type="ECO:0000313" key="2">
    <source>
        <dbReference type="EMBL" id="WFP89830.1"/>
    </source>
</evidence>
<accession>A0ABY8HE62</accession>
<evidence type="ECO:0000256" key="1">
    <source>
        <dbReference type="SAM" id="MobiDB-lite"/>
    </source>
</evidence>
<reference evidence="2 3" key="1">
    <citation type="submission" date="2023-03" db="EMBL/GenBank/DDBJ databases">
        <title>Comparative genome and transcriptome analysis combination mining strategies for increasing vitamin B12 production of Ensifer adhaerens strain.</title>
        <authorList>
            <person name="Yongheng L."/>
        </authorList>
    </citation>
    <scope>NUCLEOTIDE SEQUENCE [LARGE SCALE GENOMIC DNA]</scope>
    <source>
        <strain evidence="2 3">Casida A-T305</strain>
    </source>
</reference>
<dbReference type="RefSeq" id="WP_051659738.1">
    <property type="nucleotide sequence ID" value="NZ_CP015880.1"/>
</dbReference>
<dbReference type="GeneID" id="29518665"/>
<proteinExistence type="predicted"/>
<feature type="region of interest" description="Disordered" evidence="1">
    <location>
        <begin position="1"/>
        <end position="29"/>
    </location>
</feature>
<keyword evidence="3" id="KW-1185">Reference proteome</keyword>
<protein>
    <submittedName>
        <fullName evidence="2">Uncharacterized protein</fullName>
    </submittedName>
</protein>
<sequence>MTSQAERLRSKRIKQRQYAGRPAKEGVERYPGGQIKHTEREKEVRAVAIEARQRVYFKGKEVSNDMVSSPYAGYVLGRLFLDGRITECEREAGDAYATQMVRYYGLTGISFPSARAQSLFSIKGFDGETTSERARMAREASNRMMALEGTLLRLEDGPRVKTTIYNTCLLDLEIMRTMPDAQLLWLKRGLKELHFQLGLAKSKEAV</sequence>
<gene>
    <name evidence="2" type="ORF">P4B07_14850</name>
</gene>
<organism evidence="2 3">
    <name type="scientific">Ensifer adhaerens</name>
    <name type="common">Sinorhizobium morelense</name>
    <dbReference type="NCBI Taxonomy" id="106592"/>
    <lineage>
        <taxon>Bacteria</taxon>
        <taxon>Pseudomonadati</taxon>
        <taxon>Pseudomonadota</taxon>
        <taxon>Alphaproteobacteria</taxon>
        <taxon>Hyphomicrobiales</taxon>
        <taxon>Rhizobiaceae</taxon>
        <taxon>Sinorhizobium/Ensifer group</taxon>
        <taxon>Ensifer</taxon>
    </lineage>
</organism>